<dbReference type="InterPro" id="IPR009060">
    <property type="entry name" value="UBA-like_sf"/>
</dbReference>
<dbReference type="SUPFAM" id="SSF46934">
    <property type="entry name" value="UBA-like"/>
    <property type="match status" value="1"/>
</dbReference>
<evidence type="ECO:0000313" key="3">
    <source>
        <dbReference type="Proteomes" id="UP001152747"/>
    </source>
</evidence>
<name>A0A9P1I1J2_9PELO</name>
<dbReference type="GO" id="GO:0005829">
    <property type="term" value="C:cytosol"/>
    <property type="evidence" value="ECO:0007669"/>
    <property type="project" value="TreeGrafter"/>
</dbReference>
<dbReference type="PANTHER" id="PTHR10677">
    <property type="entry name" value="UBIQUILIN"/>
    <property type="match status" value="1"/>
</dbReference>
<keyword evidence="3" id="KW-1185">Reference proteome</keyword>
<dbReference type="PANTHER" id="PTHR10677:SF3">
    <property type="entry name" value="FI07626P-RELATED"/>
    <property type="match status" value="1"/>
</dbReference>
<gene>
    <name evidence="2" type="ORF">CAMP_LOCUS576</name>
</gene>
<reference evidence="2" key="1">
    <citation type="submission" date="2022-11" db="EMBL/GenBank/DDBJ databases">
        <authorList>
            <person name="Kikuchi T."/>
        </authorList>
    </citation>
    <scope>NUCLEOTIDE SEQUENCE</scope>
    <source>
        <strain evidence="2">PS1010</strain>
    </source>
</reference>
<evidence type="ECO:0000313" key="2">
    <source>
        <dbReference type="EMBL" id="CAI5437939.1"/>
    </source>
</evidence>
<dbReference type="Gene3D" id="1.10.8.10">
    <property type="entry name" value="DNA helicase RuvA subunit, C-terminal domain"/>
    <property type="match status" value="1"/>
</dbReference>
<dbReference type="AlphaFoldDB" id="A0A9P1I1J2"/>
<organism evidence="2 3">
    <name type="scientific">Caenorhabditis angaria</name>
    <dbReference type="NCBI Taxonomy" id="860376"/>
    <lineage>
        <taxon>Eukaryota</taxon>
        <taxon>Metazoa</taxon>
        <taxon>Ecdysozoa</taxon>
        <taxon>Nematoda</taxon>
        <taxon>Chromadorea</taxon>
        <taxon>Rhabditida</taxon>
        <taxon>Rhabditina</taxon>
        <taxon>Rhabditomorpha</taxon>
        <taxon>Rhabditoidea</taxon>
        <taxon>Rhabditidae</taxon>
        <taxon>Peloderinae</taxon>
        <taxon>Caenorhabditis</taxon>
    </lineage>
</organism>
<dbReference type="EMBL" id="CANHGI010000001">
    <property type="protein sequence ID" value="CAI5437939.1"/>
    <property type="molecule type" value="Genomic_DNA"/>
</dbReference>
<dbReference type="Proteomes" id="UP001152747">
    <property type="component" value="Unassembled WGS sequence"/>
</dbReference>
<sequence length="95" mass="9679">MMINIRGVNFTGPSGTAAASPDINRLAEMFGNAGFGGAAAPAAAPAAVNPEQQYAAQLEQLQSMGFSNRAANIAALTASFGDLNAAVERLLNTPR</sequence>
<comment type="caution">
    <text evidence="2">The sequence shown here is derived from an EMBL/GenBank/DDBJ whole genome shotgun (WGS) entry which is preliminary data.</text>
</comment>
<feature type="domain" description="UBA" evidence="1">
    <location>
        <begin position="49"/>
        <end position="93"/>
    </location>
</feature>
<dbReference type="SMART" id="SM00165">
    <property type="entry name" value="UBA"/>
    <property type="match status" value="1"/>
</dbReference>
<proteinExistence type="predicted"/>
<dbReference type="OrthoDB" id="9450922at2759"/>
<dbReference type="InterPro" id="IPR015940">
    <property type="entry name" value="UBA"/>
</dbReference>
<dbReference type="PROSITE" id="PS50030">
    <property type="entry name" value="UBA"/>
    <property type="match status" value="1"/>
</dbReference>
<dbReference type="FunFam" id="1.10.8.10:FF:000079">
    <property type="entry name" value="Ubiquitin family protein"/>
    <property type="match status" value="1"/>
</dbReference>
<protein>
    <recommendedName>
        <fullName evidence="1">UBA domain-containing protein</fullName>
    </recommendedName>
</protein>
<dbReference type="Pfam" id="PF00627">
    <property type="entry name" value="UBA"/>
    <property type="match status" value="1"/>
</dbReference>
<dbReference type="GO" id="GO:0006511">
    <property type="term" value="P:ubiquitin-dependent protein catabolic process"/>
    <property type="evidence" value="ECO:0007669"/>
    <property type="project" value="TreeGrafter"/>
</dbReference>
<dbReference type="CDD" id="cd14399">
    <property type="entry name" value="UBA_PLICs"/>
    <property type="match status" value="1"/>
</dbReference>
<dbReference type="GO" id="GO:0031593">
    <property type="term" value="F:polyubiquitin modification-dependent protein binding"/>
    <property type="evidence" value="ECO:0007669"/>
    <property type="project" value="TreeGrafter"/>
</dbReference>
<evidence type="ECO:0000259" key="1">
    <source>
        <dbReference type="PROSITE" id="PS50030"/>
    </source>
</evidence>
<dbReference type="InterPro" id="IPR015496">
    <property type="entry name" value="Ubiquilin"/>
</dbReference>
<accession>A0A9P1I1J2</accession>